<organism evidence="9 10">
    <name type="scientific">Roseinatronobacter alkalisoli</name>
    <dbReference type="NCBI Taxonomy" id="3028235"/>
    <lineage>
        <taxon>Bacteria</taxon>
        <taxon>Pseudomonadati</taxon>
        <taxon>Pseudomonadota</taxon>
        <taxon>Alphaproteobacteria</taxon>
        <taxon>Rhodobacterales</taxon>
        <taxon>Paracoccaceae</taxon>
        <taxon>Roseinatronobacter</taxon>
    </lineage>
</organism>
<reference evidence="9" key="1">
    <citation type="submission" date="2023-02" db="EMBL/GenBank/DDBJ databases">
        <title>Description of Roseinatronobacter alkalisoli sp. nov., an alkaliphilic bacerium isolated from soda soil.</title>
        <authorList>
            <person name="Wei W."/>
        </authorList>
    </citation>
    <scope>NUCLEOTIDE SEQUENCE</scope>
    <source>
        <strain evidence="9">HJB301</strain>
    </source>
</reference>
<evidence type="ECO:0000256" key="2">
    <source>
        <dbReference type="ARBA" id="ARBA00022448"/>
    </source>
</evidence>
<feature type="transmembrane region" description="Helical" evidence="7">
    <location>
        <begin position="172"/>
        <end position="198"/>
    </location>
</feature>
<keyword evidence="2 7" id="KW-0813">Transport</keyword>
<comment type="caution">
    <text evidence="9">The sequence shown here is derived from an EMBL/GenBank/DDBJ whole genome shotgun (WGS) entry which is preliminary data.</text>
</comment>
<dbReference type="PANTHER" id="PTHR30151">
    <property type="entry name" value="ALKANE SULFONATE ABC TRANSPORTER-RELATED, MEMBRANE SUBUNIT"/>
    <property type="match status" value="1"/>
</dbReference>
<dbReference type="PANTHER" id="PTHR30151:SF20">
    <property type="entry name" value="ABC TRANSPORTER PERMEASE PROTEIN HI_0355-RELATED"/>
    <property type="match status" value="1"/>
</dbReference>
<dbReference type="Pfam" id="PF00528">
    <property type="entry name" value="BPD_transp_1"/>
    <property type="match status" value="1"/>
</dbReference>
<proteinExistence type="inferred from homology"/>
<feature type="transmembrane region" description="Helical" evidence="7">
    <location>
        <begin position="123"/>
        <end position="142"/>
    </location>
</feature>
<comment type="subcellular location">
    <subcellularLocation>
        <location evidence="1 7">Cell membrane</location>
        <topology evidence="1 7">Multi-pass membrane protein</topology>
    </subcellularLocation>
</comment>
<evidence type="ECO:0000313" key="10">
    <source>
        <dbReference type="Proteomes" id="UP001431784"/>
    </source>
</evidence>
<evidence type="ECO:0000256" key="1">
    <source>
        <dbReference type="ARBA" id="ARBA00004651"/>
    </source>
</evidence>
<dbReference type="RefSeq" id="WP_274352253.1">
    <property type="nucleotide sequence ID" value="NZ_JAQZSM010000008.1"/>
</dbReference>
<protein>
    <submittedName>
        <fullName evidence="9">ABC transporter permease</fullName>
    </submittedName>
</protein>
<dbReference type="Proteomes" id="UP001431784">
    <property type="component" value="Unassembled WGS sequence"/>
</dbReference>
<feature type="transmembrane region" description="Helical" evidence="7">
    <location>
        <begin position="61"/>
        <end position="84"/>
    </location>
</feature>
<accession>A0ABT5T8X6</accession>
<dbReference type="EMBL" id="JAQZSM010000008">
    <property type="protein sequence ID" value="MDD7971572.1"/>
    <property type="molecule type" value="Genomic_DNA"/>
</dbReference>
<dbReference type="InterPro" id="IPR035906">
    <property type="entry name" value="MetI-like_sf"/>
</dbReference>
<evidence type="ECO:0000256" key="4">
    <source>
        <dbReference type="ARBA" id="ARBA00022692"/>
    </source>
</evidence>
<feature type="transmembrane region" description="Helical" evidence="7">
    <location>
        <begin position="96"/>
        <end position="117"/>
    </location>
</feature>
<gene>
    <name evidence="9" type="ORF">PUT78_10695</name>
</gene>
<comment type="similarity">
    <text evidence="7">Belongs to the binding-protein-dependent transport system permease family.</text>
</comment>
<evidence type="ECO:0000256" key="6">
    <source>
        <dbReference type="ARBA" id="ARBA00023136"/>
    </source>
</evidence>
<keyword evidence="3" id="KW-1003">Cell membrane</keyword>
<evidence type="ECO:0000313" key="9">
    <source>
        <dbReference type="EMBL" id="MDD7971572.1"/>
    </source>
</evidence>
<keyword evidence="10" id="KW-1185">Reference proteome</keyword>
<evidence type="ECO:0000256" key="7">
    <source>
        <dbReference type="RuleBase" id="RU363032"/>
    </source>
</evidence>
<feature type="domain" description="ABC transmembrane type-1" evidence="8">
    <location>
        <begin position="53"/>
        <end position="237"/>
    </location>
</feature>
<feature type="transmembrane region" description="Helical" evidence="7">
    <location>
        <begin position="218"/>
        <end position="241"/>
    </location>
</feature>
<evidence type="ECO:0000256" key="3">
    <source>
        <dbReference type="ARBA" id="ARBA00022475"/>
    </source>
</evidence>
<dbReference type="SUPFAM" id="SSF161098">
    <property type="entry name" value="MetI-like"/>
    <property type="match status" value="1"/>
</dbReference>
<keyword evidence="6 7" id="KW-0472">Membrane</keyword>
<dbReference type="InterPro" id="IPR000515">
    <property type="entry name" value="MetI-like"/>
</dbReference>
<dbReference type="Gene3D" id="1.10.3720.10">
    <property type="entry name" value="MetI-like"/>
    <property type="match status" value="1"/>
</dbReference>
<dbReference type="PROSITE" id="PS50928">
    <property type="entry name" value="ABC_TM1"/>
    <property type="match status" value="1"/>
</dbReference>
<name>A0ABT5T8X6_9RHOB</name>
<keyword evidence="5 7" id="KW-1133">Transmembrane helix</keyword>
<sequence>MIGAFGAFLRGLLALGFGLALWQGVVWASGVPSFILPGPARVAESLWANAAMLAQNARFTAVNLLTGLAAGVALGVATALNLALSPGARLLLRPMLIFAQAVPVFALAPVVTLWLGYGAPSKIVMVMLVIYFPVTSAFFDGLMRLPAPLADMAQLMRATPVRRLIWMQVPHALPSLASGLRLAVVYAPFAVVIGEWVGSSRGLGYLMLMANGRGQTDLMFASLVVLAALSLILFLTFETIIGRLARPGRKGRVG</sequence>
<evidence type="ECO:0000256" key="5">
    <source>
        <dbReference type="ARBA" id="ARBA00022989"/>
    </source>
</evidence>
<keyword evidence="4 7" id="KW-0812">Transmembrane</keyword>
<evidence type="ECO:0000259" key="8">
    <source>
        <dbReference type="PROSITE" id="PS50928"/>
    </source>
</evidence>